<comment type="similarity">
    <text evidence="1">Belongs to the LytR/CpsA/Psr (LCP) family.</text>
</comment>
<evidence type="ECO:0000256" key="2">
    <source>
        <dbReference type="SAM" id="Phobius"/>
    </source>
</evidence>
<reference evidence="4 6" key="1">
    <citation type="submission" date="2015-01" db="EMBL/GenBank/DDBJ databases">
        <title>Comparative genomics of the lactic acid bacteria isolated from the honey bee gut.</title>
        <authorList>
            <person name="Ellegaard K.M."/>
            <person name="Tamarit D."/>
            <person name="Javelind E."/>
            <person name="Olofsson T."/>
            <person name="Andersson S.G."/>
            <person name="Vasquez A."/>
        </authorList>
    </citation>
    <scope>NUCLEOTIDE SEQUENCE [LARGE SCALE GENOMIC DNA]</scope>
    <source>
        <strain evidence="4 6">Hma8</strain>
    </source>
</reference>
<protein>
    <submittedName>
        <fullName evidence="4 5">Transcriptional regulator</fullName>
    </submittedName>
</protein>
<dbReference type="Proteomes" id="UP000033531">
    <property type="component" value="Unassembled WGS sequence"/>
</dbReference>
<sequence>MDHNENHPHKSRVELHAKDYHRRKRILAWVLSIAVLLTVAVGAYSAYIYLRTKDAVDNAYDDQNSVQIKNGEFDGKKKFAVLLMGTDTGALDRKEKIGNTDTIIIAVVNPQKKRYSLMSVPRDTMAQMIGAEKFQVKKINAAYPVGGAAMSMASVSKLVNVPLKYYVLVNMKGIMRLIRYIGGINIKPTLSFEYGGYIFKKNQLTHMGGGGALAYSRMRYDDPEGDYGRQKRQRQVITTIIKKSVSINTLARLDSVLSAISNNIKTNLPFDALRQIAFNYRDSTKNVKNDYLHGHNATIDGASYQVQSTKELQRVSDYLRTELGLSIVPVDNNETYQNKRNKIQGFDFKNPENQDYHIYEDYQDQSYQEEGDNW</sequence>
<keyword evidence="7" id="KW-1185">Reference proteome</keyword>
<gene>
    <name evidence="5" type="ORF">DK873_08380</name>
    <name evidence="4" type="ORF">JF74_15580</name>
</gene>
<dbReference type="InterPro" id="IPR050922">
    <property type="entry name" value="LytR/CpsA/Psr_CW_biosynth"/>
</dbReference>
<dbReference type="EMBL" id="JXLI01000013">
    <property type="protein sequence ID" value="KJY55709.1"/>
    <property type="molecule type" value="Genomic_DNA"/>
</dbReference>
<dbReference type="AlphaFoldDB" id="A0A0F4LBQ6"/>
<dbReference type="EMBL" id="QGLG01000002">
    <property type="protein sequence ID" value="PXY85138.1"/>
    <property type="molecule type" value="Genomic_DNA"/>
</dbReference>
<dbReference type="PATRIC" id="fig|1218507.3.peg.1751"/>
<dbReference type="NCBIfam" id="TIGR00350">
    <property type="entry name" value="lytR_cpsA_psr"/>
    <property type="match status" value="1"/>
</dbReference>
<dbReference type="PANTHER" id="PTHR33392">
    <property type="entry name" value="POLYISOPRENYL-TEICHOIC ACID--PEPTIDOGLYCAN TEICHOIC ACID TRANSFERASE TAGU"/>
    <property type="match status" value="1"/>
</dbReference>
<keyword evidence="2" id="KW-0472">Membrane</keyword>
<name>A0A0F4LBQ6_9LACO</name>
<dbReference type="InterPro" id="IPR004474">
    <property type="entry name" value="LytR_CpsA_psr"/>
</dbReference>
<evidence type="ECO:0000313" key="5">
    <source>
        <dbReference type="EMBL" id="PXY85138.1"/>
    </source>
</evidence>
<evidence type="ECO:0000313" key="6">
    <source>
        <dbReference type="Proteomes" id="UP000033531"/>
    </source>
</evidence>
<dbReference type="STRING" id="1218507.JF74_15580"/>
<keyword evidence="2" id="KW-0812">Transmembrane</keyword>
<organism evidence="4 6">
    <name type="scientific">Lactobacillus melliventris</name>
    <dbReference type="NCBI Taxonomy" id="1218507"/>
    <lineage>
        <taxon>Bacteria</taxon>
        <taxon>Bacillati</taxon>
        <taxon>Bacillota</taxon>
        <taxon>Bacilli</taxon>
        <taxon>Lactobacillales</taxon>
        <taxon>Lactobacillaceae</taxon>
        <taxon>Lactobacillus</taxon>
    </lineage>
</organism>
<dbReference type="Gene3D" id="3.40.630.190">
    <property type="entry name" value="LCP protein"/>
    <property type="match status" value="1"/>
</dbReference>
<feature type="transmembrane region" description="Helical" evidence="2">
    <location>
        <begin position="26"/>
        <end position="50"/>
    </location>
</feature>
<dbReference type="PANTHER" id="PTHR33392:SF6">
    <property type="entry name" value="POLYISOPRENYL-TEICHOIC ACID--PEPTIDOGLYCAN TEICHOIC ACID TRANSFERASE TAGU"/>
    <property type="match status" value="1"/>
</dbReference>
<reference evidence="5 7" key="2">
    <citation type="submission" date="2018-05" db="EMBL/GenBank/DDBJ databases">
        <title>Reference genomes for bee gut microbiota database.</title>
        <authorList>
            <person name="Ellegaard K.M."/>
        </authorList>
    </citation>
    <scope>NUCLEOTIDE SEQUENCE [LARGE SCALE GENOMIC DNA]</scope>
    <source>
        <strain evidence="5 7">ESL0184</strain>
    </source>
</reference>
<dbReference type="RefSeq" id="WP_046325487.1">
    <property type="nucleotide sequence ID" value="NZ_JBHTMT010000004.1"/>
</dbReference>
<evidence type="ECO:0000313" key="7">
    <source>
        <dbReference type="Proteomes" id="UP000247698"/>
    </source>
</evidence>
<dbReference type="OrthoDB" id="27330at2"/>
<keyword evidence="2" id="KW-1133">Transmembrane helix</keyword>
<dbReference type="Proteomes" id="UP000247698">
    <property type="component" value="Unassembled WGS sequence"/>
</dbReference>
<dbReference type="HOGENOM" id="CLU_016455_2_0_9"/>
<evidence type="ECO:0000313" key="4">
    <source>
        <dbReference type="EMBL" id="KJY55709.1"/>
    </source>
</evidence>
<comment type="caution">
    <text evidence="4">The sequence shown here is derived from an EMBL/GenBank/DDBJ whole genome shotgun (WGS) entry which is preliminary data.</text>
</comment>
<proteinExistence type="inferred from homology"/>
<accession>A0A0F4LBQ6</accession>
<evidence type="ECO:0000256" key="1">
    <source>
        <dbReference type="ARBA" id="ARBA00006068"/>
    </source>
</evidence>
<evidence type="ECO:0000259" key="3">
    <source>
        <dbReference type="Pfam" id="PF03816"/>
    </source>
</evidence>
<dbReference type="Pfam" id="PF03816">
    <property type="entry name" value="LytR_cpsA_psr"/>
    <property type="match status" value="1"/>
</dbReference>
<feature type="domain" description="Cell envelope-related transcriptional attenuator" evidence="3">
    <location>
        <begin position="99"/>
        <end position="244"/>
    </location>
</feature>